<dbReference type="FunFam" id="3.30.70.330:FF:000648">
    <property type="entry name" value="Polyadenylate-binding protein"/>
    <property type="match status" value="1"/>
</dbReference>
<dbReference type="GO" id="GO:0006397">
    <property type="term" value="P:mRNA processing"/>
    <property type="evidence" value="ECO:0007669"/>
    <property type="project" value="UniProtKB-KW"/>
</dbReference>
<feature type="region of interest" description="Disordered" evidence="16">
    <location>
        <begin position="1"/>
        <end position="32"/>
    </location>
</feature>
<dbReference type="Proteomes" id="UP000013776">
    <property type="component" value="Unassembled WGS sequence"/>
</dbReference>
<dbReference type="SUPFAM" id="SSF63570">
    <property type="entry name" value="PABC (PABP) domain"/>
    <property type="match status" value="1"/>
</dbReference>
<dbReference type="SMART" id="SM00517">
    <property type="entry name" value="PolyA"/>
    <property type="match status" value="1"/>
</dbReference>
<dbReference type="InterPro" id="IPR036053">
    <property type="entry name" value="PABP-dom"/>
</dbReference>
<dbReference type="PROSITE" id="PS50102">
    <property type="entry name" value="RRM"/>
    <property type="match status" value="4"/>
</dbReference>
<dbReference type="InterPro" id="IPR002004">
    <property type="entry name" value="PABP_HYD_C"/>
</dbReference>
<accession>R4X9L5</accession>
<keyword evidence="15" id="KW-0175">Coiled coil</keyword>
<comment type="similarity">
    <text evidence="3 14">Belongs to the polyadenylate-binding protein type-1 family.</text>
</comment>
<evidence type="ECO:0000256" key="10">
    <source>
        <dbReference type="ARBA" id="ARBA00022884"/>
    </source>
</evidence>
<feature type="domain" description="RRM" evidence="17">
    <location>
        <begin position="126"/>
        <end position="203"/>
    </location>
</feature>
<evidence type="ECO:0000313" key="20">
    <source>
        <dbReference type="Proteomes" id="UP000013776"/>
    </source>
</evidence>
<dbReference type="GO" id="GO:0010494">
    <property type="term" value="C:cytoplasmic stress granule"/>
    <property type="evidence" value="ECO:0007669"/>
    <property type="project" value="UniProtKB-ARBA"/>
</dbReference>
<dbReference type="Pfam" id="PF00076">
    <property type="entry name" value="RRM_1"/>
    <property type="match status" value="4"/>
</dbReference>
<dbReference type="InterPro" id="IPR006515">
    <property type="entry name" value="PABP_1234"/>
</dbReference>
<dbReference type="InterPro" id="IPR034364">
    <property type="entry name" value="PABP_RRM1"/>
</dbReference>
<feature type="compositionally biased region" description="Low complexity" evidence="16">
    <location>
        <begin position="509"/>
        <end position="524"/>
    </location>
</feature>
<dbReference type="InterPro" id="IPR012677">
    <property type="entry name" value="Nucleotide-bd_a/b_plait_sf"/>
</dbReference>
<dbReference type="GO" id="GO:0006417">
    <property type="term" value="P:regulation of translation"/>
    <property type="evidence" value="ECO:0007669"/>
    <property type="project" value="UniProtKB-KW"/>
</dbReference>
<evidence type="ECO:0000256" key="3">
    <source>
        <dbReference type="ARBA" id="ARBA00008557"/>
    </source>
</evidence>
<proteinExistence type="inferred from homology"/>
<keyword evidence="6" id="KW-0507">mRNA processing</keyword>
<keyword evidence="11" id="KW-0539">Nucleus</keyword>
<keyword evidence="8" id="KW-0509">mRNA transport</keyword>
<evidence type="ECO:0000256" key="11">
    <source>
        <dbReference type="ARBA" id="ARBA00023242"/>
    </source>
</evidence>
<evidence type="ECO:0000256" key="6">
    <source>
        <dbReference type="ARBA" id="ARBA00022664"/>
    </source>
</evidence>
<feature type="domain" description="RRM" evidence="17">
    <location>
        <begin position="322"/>
        <end position="399"/>
    </location>
</feature>
<keyword evidence="20" id="KW-1185">Reference proteome</keyword>
<dbReference type="PROSITE" id="PS51309">
    <property type="entry name" value="PABC"/>
    <property type="match status" value="1"/>
</dbReference>
<dbReference type="SMART" id="SM00361">
    <property type="entry name" value="RRM_1"/>
    <property type="match status" value="4"/>
</dbReference>
<dbReference type="NCBIfam" id="TIGR01628">
    <property type="entry name" value="PABP-1234"/>
    <property type="match status" value="1"/>
</dbReference>
<evidence type="ECO:0000256" key="4">
    <source>
        <dbReference type="ARBA" id="ARBA00022448"/>
    </source>
</evidence>
<evidence type="ECO:0000256" key="12">
    <source>
        <dbReference type="ARBA" id="ARBA00024761"/>
    </source>
</evidence>
<dbReference type="PANTHER" id="PTHR24012">
    <property type="entry name" value="RNA BINDING PROTEIN"/>
    <property type="match status" value="1"/>
</dbReference>
<comment type="function">
    <text evidence="12">Binds the poly(A) tail of mRNA. Appears to be an important mediator of the multiple roles of the poly(A) tail in mRNA biogenesis, stability and translation. In the nucleus, involved in both mRNA cleavage and polyadenylation. Is also required for efficient mRNA export to the cytoplasm. Acts in concert with a poly(A)-specific nuclease (PAN) to affect poly(A) tail shortening, which may occur concomitantly with either nucleocytoplasmic mRNA transport or translational initiation. In the cytoplasm, stimulates translation initiation and regulates mRNA decay through translation termination-coupled poly(A) shortening, probably mediated by PAN.</text>
</comment>
<keyword evidence="7" id="KW-0677">Repeat</keyword>
<evidence type="ECO:0000259" key="18">
    <source>
        <dbReference type="PROSITE" id="PS51309"/>
    </source>
</evidence>
<dbReference type="CDD" id="cd12378">
    <property type="entry name" value="RRM1_I_PABPs"/>
    <property type="match status" value="1"/>
</dbReference>
<dbReference type="FunFam" id="1.10.1900.10:FF:000004">
    <property type="entry name" value="Polyadenylate-binding protein"/>
    <property type="match status" value="1"/>
</dbReference>
<dbReference type="Pfam" id="PF00658">
    <property type="entry name" value="MLLE"/>
    <property type="match status" value="1"/>
</dbReference>
<evidence type="ECO:0000313" key="19">
    <source>
        <dbReference type="EMBL" id="CCG82456.1"/>
    </source>
</evidence>
<feature type="compositionally biased region" description="Basic and acidic residues" evidence="16">
    <location>
        <begin position="641"/>
        <end position="655"/>
    </location>
</feature>
<protein>
    <recommendedName>
        <fullName evidence="14">Polyadenylate-binding protein</fullName>
        <shortName evidence="14">PABP</shortName>
    </recommendedName>
</protein>
<comment type="caution">
    <text evidence="19">The sequence shown here is derived from an EMBL/GenBank/DDBJ whole genome shotgun (WGS) entry which is preliminary data.</text>
</comment>
<evidence type="ECO:0000259" key="17">
    <source>
        <dbReference type="PROSITE" id="PS50102"/>
    </source>
</evidence>
<evidence type="ECO:0000256" key="14">
    <source>
        <dbReference type="RuleBase" id="RU362004"/>
    </source>
</evidence>
<dbReference type="AlphaFoldDB" id="R4X9L5"/>
<dbReference type="SUPFAM" id="SSF54928">
    <property type="entry name" value="RNA-binding domain, RBD"/>
    <property type="match status" value="2"/>
</dbReference>
<dbReference type="FunFam" id="3.30.70.330:FF:000441">
    <property type="entry name" value="Polyadenylate-binding protein"/>
    <property type="match status" value="1"/>
</dbReference>
<dbReference type="InterPro" id="IPR000504">
    <property type="entry name" value="RRM_dom"/>
</dbReference>
<dbReference type="InterPro" id="IPR045305">
    <property type="entry name" value="RRM2_I_PABPs"/>
</dbReference>
<comment type="subcellular location">
    <subcellularLocation>
        <location evidence="2 14">Cytoplasm</location>
    </subcellularLocation>
    <subcellularLocation>
        <location evidence="1">Nucleus</location>
    </subcellularLocation>
</comment>
<reference evidence="19 20" key="1">
    <citation type="journal article" date="2013" name="MBio">
        <title>Genome sequencing of the plant pathogen Taphrina deformans, the causal agent of peach leaf curl.</title>
        <authorList>
            <person name="Cisse O.H."/>
            <person name="Almeida J.M.G.C.F."/>
            <person name="Fonseca A."/>
            <person name="Kumar A.A."/>
            <person name="Salojaervi J."/>
            <person name="Overmyer K."/>
            <person name="Hauser P.M."/>
            <person name="Pagni M."/>
        </authorList>
    </citation>
    <scope>NUCLEOTIDE SEQUENCE [LARGE SCALE GENOMIC DNA]</scope>
    <source>
        <strain evidence="20">PYCC 5710 / ATCC 11124 / CBS 356.35 / IMI 108563 / JCM 9778 / NBRC 8474</strain>
    </source>
</reference>
<sequence length="655" mass="72250">MSASPVPSETPEQAPAAQTQNQEQSTESKADAANRVSTSLYVGELEPSVTEAMLFELFNSIGPVASIRVCRDAVTRRSLGYAYVNFHNSADGDRALDDLNYTLIKGKACRIMWSQRDPALRKTGSGNVFIKNLDGAIDNKALHDTFSAFGNILSCKVATDDLGNSKGFGFVHYETDQAAAEAIKHVDGMLLNDKKVFVGAHVSKKERMSKFETMKQNFTNIYVKNVDEEVTEEEFSKLFEPYGAVTSCALARDPEGNSRGFGFVNYEDHEHAEKAVEELNDTDFHGKKLYVGRAQKKYEREEELRKSYESSRQEKMQKFQGVNLFVKNLDDEIDDEKLREEFSAFGGITSAKVMCDEAGKSKGFGFVCFSSPEEATKAVTEMNQRMLNNKPLYVALAQRKDQRRTQLEAQISARNQLRVQQQAAVQGMPVGYPGQMAGYYPPQQQMMGFQGRPMPGQQFPGMMPPQQRFPQQGRGMPPQGMYGPPMGQQFPGQGYHQGFPNQGRGRGGAMRQPMGPRGGMMPQGLGRGNMPPQQPPQNGSFDMGGLSSSLLASASPENQKQMLGEALYPKVQVTEPALAGKITGMLLEMENGEILNLLEDETSLQTKVNEALEVLKDWNDKQNSGSNADESETPAAATAEASKEGEEKTEEKVEA</sequence>
<dbReference type="CDD" id="cd12379">
    <property type="entry name" value="RRM2_I_PABPs"/>
    <property type="match status" value="1"/>
</dbReference>
<evidence type="ECO:0000256" key="7">
    <source>
        <dbReference type="ARBA" id="ARBA00022737"/>
    </source>
</evidence>
<dbReference type="SMART" id="SM00360">
    <property type="entry name" value="RRM"/>
    <property type="match status" value="4"/>
</dbReference>
<evidence type="ECO:0000256" key="13">
    <source>
        <dbReference type="PROSITE-ProRule" id="PRU00176"/>
    </source>
</evidence>
<dbReference type="eggNOG" id="KOG0123">
    <property type="taxonomic scope" value="Eukaryota"/>
</dbReference>
<feature type="coiled-coil region" evidence="15">
    <location>
        <begin position="291"/>
        <end position="318"/>
    </location>
</feature>
<keyword evidence="9" id="KW-0810">Translation regulation</keyword>
<dbReference type="Gene3D" id="1.10.1900.10">
    <property type="entry name" value="c-terminal domain of poly(a) binding protein"/>
    <property type="match status" value="1"/>
</dbReference>
<feature type="domain" description="RRM" evidence="17">
    <location>
        <begin position="219"/>
        <end position="296"/>
    </location>
</feature>
<evidence type="ECO:0000256" key="15">
    <source>
        <dbReference type="SAM" id="Coils"/>
    </source>
</evidence>
<evidence type="ECO:0000256" key="2">
    <source>
        <dbReference type="ARBA" id="ARBA00004496"/>
    </source>
</evidence>
<dbReference type="InterPro" id="IPR003954">
    <property type="entry name" value="RRM_euk-type"/>
</dbReference>
<dbReference type="GO" id="GO:0005634">
    <property type="term" value="C:nucleus"/>
    <property type="evidence" value="ECO:0007669"/>
    <property type="project" value="UniProtKB-SubCell"/>
</dbReference>
<feature type="domain" description="PABC" evidence="18">
    <location>
        <begin position="543"/>
        <end position="620"/>
    </location>
</feature>
<dbReference type="OrthoDB" id="19742at2759"/>
<dbReference type="EMBL" id="CAHR02000085">
    <property type="protein sequence ID" value="CCG82456.1"/>
    <property type="molecule type" value="Genomic_DNA"/>
</dbReference>
<dbReference type="FunFam" id="3.30.70.330:FF:000520">
    <property type="entry name" value="Polyadenylate-binding protein"/>
    <property type="match status" value="1"/>
</dbReference>
<dbReference type="CDD" id="cd12381">
    <property type="entry name" value="RRM4_I_PABPs"/>
    <property type="match status" value="1"/>
</dbReference>
<dbReference type="InterPro" id="IPR035979">
    <property type="entry name" value="RBD_domain_sf"/>
</dbReference>
<dbReference type="GO" id="GO:0051028">
    <property type="term" value="P:mRNA transport"/>
    <property type="evidence" value="ECO:0007669"/>
    <property type="project" value="UniProtKB-KW"/>
</dbReference>
<gene>
    <name evidence="19" type="ORF">TAPDE_002462</name>
</gene>
<name>R4X9L5_TAPDE</name>
<keyword evidence="4" id="KW-0813">Transport</keyword>
<feature type="region of interest" description="Disordered" evidence="16">
    <location>
        <begin position="500"/>
        <end position="550"/>
    </location>
</feature>
<feature type="domain" description="RRM" evidence="17">
    <location>
        <begin position="38"/>
        <end position="116"/>
    </location>
</feature>
<dbReference type="VEuPathDB" id="FungiDB:TAPDE_002462"/>
<dbReference type="CDD" id="cd12380">
    <property type="entry name" value="RRM3_I_PABPs"/>
    <property type="match status" value="1"/>
</dbReference>
<dbReference type="FunFam" id="3.30.70.330:FF:000003">
    <property type="entry name" value="Polyadenylate-binding protein"/>
    <property type="match status" value="1"/>
</dbReference>
<feature type="region of interest" description="Disordered" evidence="16">
    <location>
        <begin position="617"/>
        <end position="655"/>
    </location>
</feature>
<evidence type="ECO:0000256" key="9">
    <source>
        <dbReference type="ARBA" id="ARBA00022845"/>
    </source>
</evidence>
<dbReference type="GO" id="GO:0003723">
    <property type="term" value="F:RNA binding"/>
    <property type="evidence" value="ECO:0007669"/>
    <property type="project" value="UniProtKB-UniRule"/>
</dbReference>
<evidence type="ECO:0000256" key="1">
    <source>
        <dbReference type="ARBA" id="ARBA00004123"/>
    </source>
</evidence>
<evidence type="ECO:0000256" key="8">
    <source>
        <dbReference type="ARBA" id="ARBA00022816"/>
    </source>
</evidence>
<evidence type="ECO:0000256" key="5">
    <source>
        <dbReference type="ARBA" id="ARBA00022490"/>
    </source>
</evidence>
<evidence type="ECO:0000256" key="16">
    <source>
        <dbReference type="SAM" id="MobiDB-lite"/>
    </source>
</evidence>
<organism evidence="19 20">
    <name type="scientific">Taphrina deformans (strain PYCC 5710 / ATCC 11124 / CBS 356.35 / IMI 108563 / JCM 9778 / NBRC 8474)</name>
    <name type="common">Peach leaf curl fungus</name>
    <name type="synonym">Lalaria deformans</name>
    <dbReference type="NCBI Taxonomy" id="1097556"/>
    <lineage>
        <taxon>Eukaryota</taxon>
        <taxon>Fungi</taxon>
        <taxon>Dikarya</taxon>
        <taxon>Ascomycota</taxon>
        <taxon>Taphrinomycotina</taxon>
        <taxon>Taphrinomycetes</taxon>
        <taxon>Taphrinales</taxon>
        <taxon>Taphrinaceae</taxon>
        <taxon>Taphrina</taxon>
    </lineage>
</organism>
<dbReference type="Gene3D" id="3.30.70.330">
    <property type="match status" value="4"/>
</dbReference>
<keyword evidence="10 13" id="KW-0694">RNA-binding</keyword>
<feature type="compositionally biased region" description="Polar residues" evidence="16">
    <location>
        <begin position="1"/>
        <end position="25"/>
    </location>
</feature>
<keyword evidence="5 14" id="KW-0963">Cytoplasm</keyword>
<dbReference type="STRING" id="1097556.R4X9L5"/>